<keyword evidence="2" id="KW-0496">Mitochondrion</keyword>
<feature type="transmembrane region" description="Helical" evidence="1">
    <location>
        <begin position="48"/>
        <end position="70"/>
    </location>
</feature>
<feature type="transmembrane region" description="Helical" evidence="1">
    <location>
        <begin position="120"/>
        <end position="138"/>
    </location>
</feature>
<organism evidence="2">
    <name type="scientific">Alitta succinea</name>
    <name type="common">Pile worm</name>
    <name type="synonym">Neanthes succinea</name>
    <dbReference type="NCBI Taxonomy" id="981110"/>
    <lineage>
        <taxon>Eukaryota</taxon>
        <taxon>Metazoa</taxon>
        <taxon>Spiralia</taxon>
        <taxon>Lophotrochozoa</taxon>
        <taxon>Annelida</taxon>
        <taxon>Polychaeta</taxon>
        <taxon>Errantia</taxon>
        <taxon>Phyllodocida</taxon>
        <taxon>Nereididae</taxon>
        <taxon>Alitta</taxon>
    </lineage>
</organism>
<feature type="transmembrane region" description="Helical" evidence="1">
    <location>
        <begin position="77"/>
        <end position="100"/>
    </location>
</feature>
<evidence type="ECO:0000313" key="2">
    <source>
        <dbReference type="EMBL" id="QNJ33893.1"/>
    </source>
</evidence>
<gene>
    <name evidence="2" type="primary">nad6</name>
</gene>
<dbReference type="AlphaFoldDB" id="A0A7G8JTJ5"/>
<proteinExistence type="predicted"/>
<feature type="transmembrane region" description="Helical" evidence="1">
    <location>
        <begin position="12"/>
        <end position="36"/>
    </location>
</feature>
<protein>
    <submittedName>
        <fullName evidence="2">NADH dehydrogenase subunit 6</fullName>
    </submittedName>
</protein>
<keyword evidence="1" id="KW-0472">Membrane</keyword>
<evidence type="ECO:0000256" key="1">
    <source>
        <dbReference type="SAM" id="Phobius"/>
    </source>
</evidence>
<geneLocation type="mitochondrion" evidence="2"/>
<name>A0A7G8JTJ5_ALISU</name>
<keyword evidence="1" id="KW-0812">Transmembrane</keyword>
<reference evidence="2" key="1">
    <citation type="journal article" date="2020" name="Zool. Scr.">
        <title>The phylogeny of Nereididae (Annelida) based on mitochondrial genomes.</title>
        <authorList>
            <person name="Alves P.R."/>
            <person name="Halanych K.M."/>
            <person name="Santos C.S.G."/>
        </authorList>
    </citation>
    <scope>NUCLEOTIDE SEQUENCE</scope>
</reference>
<accession>A0A7G8JTJ5</accession>
<keyword evidence="1" id="KW-1133">Transmembrane helix</keyword>
<dbReference type="EMBL" id="MN812982">
    <property type="protein sequence ID" value="QNJ33893.1"/>
    <property type="molecule type" value="Genomic_DNA"/>
</dbReference>
<sequence length="154" mass="17171">MMLIMINTIIITLFISCITAISPINLGAIVLCIALSTAINLGLMSTGWFSFIVFIIYVGGMLVMFAYFAALQPNQHIISWGWILLPSTFVVIFYVAWPSAPLNWPDSMPLTHQLYSTSNLLLPILMALILFLALIMVVKTSRAEEGPLRPFQYV</sequence>